<dbReference type="Gene3D" id="3.40.50.620">
    <property type="entry name" value="HUPs"/>
    <property type="match status" value="1"/>
</dbReference>
<dbReference type="SUPFAM" id="SSF52402">
    <property type="entry name" value="Adenine nucleotide alpha hydrolases-like"/>
    <property type="match status" value="1"/>
</dbReference>
<dbReference type="PANTHER" id="PTHR43196:SF2">
    <property type="entry name" value="PHOSPHOADENOSINE PHOSPHOSULFATE REDUCTASE"/>
    <property type="match status" value="1"/>
</dbReference>
<dbReference type="EMBL" id="CP012700">
    <property type="protein sequence ID" value="ALH82922.1"/>
    <property type="molecule type" value="Genomic_DNA"/>
</dbReference>
<dbReference type="AlphaFoldDB" id="A0A0N9V2C4"/>
<dbReference type="PANTHER" id="PTHR43196">
    <property type="entry name" value="SULFATE ADENYLYLTRANSFERASE SUBUNIT 2"/>
    <property type="match status" value="1"/>
</dbReference>
<dbReference type="InterPro" id="IPR050128">
    <property type="entry name" value="Sulfate_adenylyltrnsfr_sub2"/>
</dbReference>
<sequence>MNRPVDNLFAQGARMVNEEAIELTLASLRAYWSDHEHVALAWSGGKDSTAALTLIIHLIEAGELPRPKKLYVFYAQTRQELLPIEVSARLIIEKLREREWIEFQEVIAPLDKRFWVYILGRGVPPPNNNTLRWCTRQIKVDPMTAALEAALAGIDGSVLMITGVRQGESAVRDGRIAMSCGKDGAECGQGWYQKVLPEAKGIRGRIATLAPLLHWRVCVVWDWLKIYATQAAFGAWPTAILADAYGGDDAVEKNARTGCTGCSLAEDDTALQNIVAMPYWSYVAPLREIRSLHRWLREPAQRIRKAGAEILKSGKIAKNPQRMGPLTFEARLHALRVMLDIQARVNSEADRLGRPRVDIINAEEEARIHELIAAETWPDGWTGDEPSAAAWLDRVNQDGSVEPLLFRDLVGT</sequence>
<dbReference type="InterPro" id="IPR002500">
    <property type="entry name" value="PAPS_reduct_dom"/>
</dbReference>
<evidence type="ECO:0000259" key="1">
    <source>
        <dbReference type="Pfam" id="PF01507"/>
    </source>
</evidence>
<dbReference type="RefSeq" id="WP_054589899.1">
    <property type="nucleotide sequence ID" value="NZ_CP012700.1"/>
</dbReference>
<dbReference type="OrthoDB" id="9774475at2"/>
<evidence type="ECO:0000313" key="2">
    <source>
        <dbReference type="EMBL" id="ALH82922.1"/>
    </source>
</evidence>
<accession>A0A0N9V2C4</accession>
<dbReference type="InterPro" id="IPR014729">
    <property type="entry name" value="Rossmann-like_a/b/a_fold"/>
</dbReference>
<name>A0A0N9V2C4_SPHMC</name>
<feature type="domain" description="Phosphoadenosine phosphosulphate reductase" evidence="1">
    <location>
        <begin position="38"/>
        <end position="225"/>
    </location>
</feature>
<organism evidence="2 3">
    <name type="scientific">Sphingopyxis macrogoltabida</name>
    <name type="common">Sphingomonas macrogoltabidus</name>
    <dbReference type="NCBI Taxonomy" id="33050"/>
    <lineage>
        <taxon>Bacteria</taxon>
        <taxon>Pseudomonadati</taxon>
        <taxon>Pseudomonadota</taxon>
        <taxon>Alphaproteobacteria</taxon>
        <taxon>Sphingomonadales</taxon>
        <taxon>Sphingomonadaceae</taxon>
        <taxon>Sphingopyxis</taxon>
    </lineage>
</organism>
<protein>
    <submittedName>
        <fullName evidence="2">Phosphoadenosine phosphosulfate reductase</fullName>
    </submittedName>
</protein>
<dbReference type="Pfam" id="PF01507">
    <property type="entry name" value="PAPS_reduct"/>
    <property type="match status" value="1"/>
</dbReference>
<dbReference type="GO" id="GO:0003824">
    <property type="term" value="F:catalytic activity"/>
    <property type="evidence" value="ECO:0007669"/>
    <property type="project" value="InterPro"/>
</dbReference>
<dbReference type="KEGG" id="smag:AN936_21955"/>
<evidence type="ECO:0000313" key="3">
    <source>
        <dbReference type="Proteomes" id="UP000058074"/>
    </source>
</evidence>
<dbReference type="PATRIC" id="fig|33050.5.peg.4546"/>
<gene>
    <name evidence="2" type="ORF">AN936_21955</name>
</gene>
<proteinExistence type="predicted"/>
<reference evidence="2 3" key="1">
    <citation type="journal article" date="2015" name="Genome Announc.">
        <title>Complete Genome Sequence of Polypropylene Glycol- and Polyethylene Glycol-Degrading Sphingopyxis macrogoltabida Strain EY-1.</title>
        <authorList>
            <person name="Ohtsubo Y."/>
            <person name="Nagata Y."/>
            <person name="Numata M."/>
            <person name="Tsuchikane K."/>
            <person name="Hosoyama A."/>
            <person name="Yamazoe A."/>
            <person name="Tsuda M."/>
            <person name="Fujita N."/>
            <person name="Kawai F."/>
        </authorList>
    </citation>
    <scope>NUCLEOTIDE SEQUENCE [LARGE SCALE GENOMIC DNA]</scope>
    <source>
        <strain evidence="2 3">EY-1</strain>
    </source>
</reference>
<dbReference type="Proteomes" id="UP000058074">
    <property type="component" value="Chromosome"/>
</dbReference>